<dbReference type="InterPro" id="IPR014043">
    <property type="entry name" value="Acyl_transferase_dom"/>
</dbReference>
<keyword evidence="10" id="KW-1185">Reference proteome</keyword>
<sequence>MSGVLFTFPGQGSQRAGMLHALPDAPVVRQTIDAASRALGRNVLDLDTDHALESTIAVQLCLLVAGVAGARLVETISGTPDMVAGLSIGAYPAAVVAGVLDFDDAIRLVARRAALMEQAFPSGYGMLAISGLNQRAVEHVIDAVHSAASPVYLANLNAEQQMVIAGSDSALARAGALAIDRGARAAERLRVPVPSHCELLAPAAAELARAFEGVALARPRMTYLSSSAARPMTDAQKIGADLATNMAHPVRWHETMRLAWERGARLAVEMPAGHVLTRLASDSFADAIAISFDETRTDSIVALIERTRAMTD</sequence>
<accession>A0A494XYS8</accession>
<evidence type="ECO:0000259" key="8">
    <source>
        <dbReference type="SMART" id="SM00827"/>
    </source>
</evidence>
<evidence type="ECO:0000256" key="7">
    <source>
        <dbReference type="PIRSR" id="PIRSR000446-1"/>
    </source>
</evidence>
<dbReference type="AlphaFoldDB" id="A0A494XYS8"/>
<evidence type="ECO:0000256" key="2">
    <source>
        <dbReference type="ARBA" id="ARBA00018953"/>
    </source>
</evidence>
<dbReference type="EC" id="2.3.1.39" evidence="1 6"/>
<evidence type="ECO:0000313" key="10">
    <source>
        <dbReference type="Proteomes" id="UP000270342"/>
    </source>
</evidence>
<dbReference type="PANTHER" id="PTHR42681:SF1">
    <property type="entry name" value="MALONYL-COA-ACYL CARRIER PROTEIN TRANSACYLASE, MITOCHONDRIAL"/>
    <property type="match status" value="1"/>
</dbReference>
<evidence type="ECO:0000256" key="5">
    <source>
        <dbReference type="ARBA" id="ARBA00048462"/>
    </source>
</evidence>
<dbReference type="SUPFAM" id="SSF55048">
    <property type="entry name" value="Probable ACP-binding domain of malonyl-CoA ACP transacylase"/>
    <property type="match status" value="1"/>
</dbReference>
<evidence type="ECO:0000256" key="1">
    <source>
        <dbReference type="ARBA" id="ARBA00013258"/>
    </source>
</evidence>
<feature type="active site" evidence="7">
    <location>
        <position position="196"/>
    </location>
</feature>
<dbReference type="InterPro" id="IPR017554">
    <property type="entry name" value="Malonate_deCOase_MdcHsu"/>
</dbReference>
<dbReference type="GO" id="GO:0006633">
    <property type="term" value="P:fatty acid biosynthetic process"/>
    <property type="evidence" value="ECO:0007669"/>
    <property type="project" value="TreeGrafter"/>
</dbReference>
<dbReference type="EMBL" id="RBZU01000004">
    <property type="protein sequence ID" value="RKP55735.1"/>
    <property type="molecule type" value="Genomic_DNA"/>
</dbReference>
<dbReference type="GO" id="GO:0004314">
    <property type="term" value="F:[acyl-carrier-protein] S-malonyltransferase activity"/>
    <property type="evidence" value="ECO:0007669"/>
    <property type="project" value="UniProtKB-EC"/>
</dbReference>
<evidence type="ECO:0000256" key="4">
    <source>
        <dbReference type="ARBA" id="ARBA00023315"/>
    </source>
</evidence>
<dbReference type="Proteomes" id="UP000270342">
    <property type="component" value="Unassembled WGS sequence"/>
</dbReference>
<dbReference type="SMART" id="SM00827">
    <property type="entry name" value="PKS_AT"/>
    <property type="match status" value="1"/>
</dbReference>
<feature type="active site" evidence="7">
    <location>
        <position position="87"/>
    </location>
</feature>
<proteinExistence type="inferred from homology"/>
<comment type="caution">
    <text evidence="9">The sequence shown here is derived from an EMBL/GenBank/DDBJ whole genome shotgun (WGS) entry which is preliminary data.</text>
</comment>
<evidence type="ECO:0000256" key="3">
    <source>
        <dbReference type="ARBA" id="ARBA00022679"/>
    </source>
</evidence>
<dbReference type="InterPro" id="IPR024925">
    <property type="entry name" value="Malonyl_CoA-ACP_transAc"/>
</dbReference>
<keyword evidence="3 6" id="KW-0808">Transferase</keyword>
<feature type="domain" description="Malonyl-CoA:ACP transacylase (MAT)" evidence="8">
    <location>
        <begin position="7"/>
        <end position="307"/>
    </location>
</feature>
<dbReference type="Pfam" id="PF00698">
    <property type="entry name" value="Acyl_transf_1"/>
    <property type="match status" value="1"/>
</dbReference>
<dbReference type="InterPro" id="IPR016036">
    <property type="entry name" value="Malonyl_transacylase_ACP-bd"/>
</dbReference>
<evidence type="ECO:0000256" key="6">
    <source>
        <dbReference type="PIRNR" id="PIRNR000446"/>
    </source>
</evidence>
<evidence type="ECO:0000313" key="9">
    <source>
        <dbReference type="EMBL" id="RKP55735.1"/>
    </source>
</evidence>
<dbReference type="PIRSF" id="PIRSF000446">
    <property type="entry name" value="Mct"/>
    <property type="match status" value="1"/>
</dbReference>
<dbReference type="GO" id="GO:0005829">
    <property type="term" value="C:cytosol"/>
    <property type="evidence" value="ECO:0007669"/>
    <property type="project" value="TreeGrafter"/>
</dbReference>
<dbReference type="OrthoDB" id="9808564at2"/>
<reference evidence="9 10" key="1">
    <citation type="submission" date="2018-10" db="EMBL/GenBank/DDBJ databases">
        <title>Robbsia sp. DHC34, isolated from soil.</title>
        <authorList>
            <person name="Gao Z.-H."/>
            <person name="Qiu L.-H."/>
        </authorList>
    </citation>
    <scope>NUCLEOTIDE SEQUENCE [LARGE SCALE GENOMIC DNA]</scope>
    <source>
        <strain evidence="9 10">DHC34</strain>
    </source>
</reference>
<name>A0A494XYS8_9BURK</name>
<gene>
    <name evidence="9" type="primary">mdcH</name>
    <name evidence="9" type="ORF">D7S86_10960</name>
</gene>
<dbReference type="Gene3D" id="3.30.70.250">
    <property type="entry name" value="Malonyl-CoA ACP transacylase, ACP-binding"/>
    <property type="match status" value="1"/>
</dbReference>
<dbReference type="Gene3D" id="3.40.366.10">
    <property type="entry name" value="Malonyl-Coenzyme A Acyl Carrier Protein, domain 2"/>
    <property type="match status" value="1"/>
</dbReference>
<keyword evidence="4 6" id="KW-0012">Acyltransferase</keyword>
<protein>
    <recommendedName>
        <fullName evidence="2 6">Malonyl CoA-acyl carrier protein transacylase</fullName>
        <ecNumber evidence="1 6">2.3.1.39</ecNumber>
    </recommendedName>
</protein>
<dbReference type="SUPFAM" id="SSF52151">
    <property type="entry name" value="FabD/lysophospholipase-like"/>
    <property type="match status" value="1"/>
</dbReference>
<comment type="catalytic activity">
    <reaction evidence="5 6">
        <text>holo-[ACP] + malonyl-CoA = malonyl-[ACP] + CoA</text>
        <dbReference type="Rhea" id="RHEA:41792"/>
        <dbReference type="Rhea" id="RHEA-COMP:9623"/>
        <dbReference type="Rhea" id="RHEA-COMP:9685"/>
        <dbReference type="ChEBI" id="CHEBI:57287"/>
        <dbReference type="ChEBI" id="CHEBI:57384"/>
        <dbReference type="ChEBI" id="CHEBI:64479"/>
        <dbReference type="ChEBI" id="CHEBI:78449"/>
        <dbReference type="EC" id="2.3.1.39"/>
    </reaction>
</comment>
<organism evidence="9 10">
    <name type="scientific">Pararobbsia silviterrae</name>
    <dbReference type="NCBI Taxonomy" id="1792498"/>
    <lineage>
        <taxon>Bacteria</taxon>
        <taxon>Pseudomonadati</taxon>
        <taxon>Pseudomonadota</taxon>
        <taxon>Betaproteobacteria</taxon>
        <taxon>Burkholderiales</taxon>
        <taxon>Burkholderiaceae</taxon>
        <taxon>Pararobbsia</taxon>
    </lineage>
</organism>
<dbReference type="InterPro" id="IPR016035">
    <property type="entry name" value="Acyl_Trfase/lysoPLipase"/>
</dbReference>
<dbReference type="NCBIfam" id="TIGR03131">
    <property type="entry name" value="malonate_mdcH"/>
    <property type="match status" value="1"/>
</dbReference>
<comment type="similarity">
    <text evidence="6">Belongs to the fabD family.</text>
</comment>
<dbReference type="RefSeq" id="WP_121086323.1">
    <property type="nucleotide sequence ID" value="NZ_RBZU01000004.1"/>
</dbReference>
<dbReference type="InterPro" id="IPR050858">
    <property type="entry name" value="Mal-CoA-ACP_Trans/PKS_FabD"/>
</dbReference>
<dbReference type="InterPro" id="IPR001227">
    <property type="entry name" value="Ac_transferase_dom_sf"/>
</dbReference>
<dbReference type="PANTHER" id="PTHR42681">
    <property type="entry name" value="MALONYL-COA-ACYL CARRIER PROTEIN TRANSACYLASE, MITOCHONDRIAL"/>
    <property type="match status" value="1"/>
</dbReference>